<dbReference type="EC" id="2.7.11.1" evidence="9"/>
<keyword evidence="6 9" id="KW-0547">Nucleotide-binding</keyword>
<keyword evidence="5 9" id="KW-0808">Transferase</keyword>
<comment type="similarity">
    <text evidence="2 9">Belongs to the protein kinase superfamily. STE Ser/Thr protein kinase family. STE20 subfamily.</text>
</comment>
<keyword evidence="7 9" id="KW-0418">Kinase</keyword>
<dbReference type="InterPro" id="IPR011009">
    <property type="entry name" value="Kinase-like_dom_sf"/>
</dbReference>
<keyword evidence="16" id="KW-1185">Reference proteome</keyword>
<dbReference type="GO" id="GO:0008349">
    <property type="term" value="F:MAP kinase kinase kinase kinase activity"/>
    <property type="evidence" value="ECO:0007669"/>
    <property type="project" value="InterPro"/>
</dbReference>
<dbReference type="PROSITE" id="PS00107">
    <property type="entry name" value="PROTEIN_KINASE_ATP"/>
    <property type="match status" value="1"/>
</dbReference>
<dbReference type="Gene3D" id="1.10.510.10">
    <property type="entry name" value="Transferase(Phosphotransferase) domain 1"/>
    <property type="match status" value="1"/>
</dbReference>
<dbReference type="SMART" id="SM00036">
    <property type="entry name" value="CNH"/>
    <property type="match status" value="1"/>
</dbReference>
<comment type="catalytic activity">
    <reaction evidence="9">
        <text>L-threonyl-[protein] + ATP = O-phospho-L-threonyl-[protein] + ADP + H(+)</text>
        <dbReference type="Rhea" id="RHEA:46608"/>
        <dbReference type="Rhea" id="RHEA-COMP:11060"/>
        <dbReference type="Rhea" id="RHEA-COMP:11605"/>
        <dbReference type="ChEBI" id="CHEBI:15378"/>
        <dbReference type="ChEBI" id="CHEBI:30013"/>
        <dbReference type="ChEBI" id="CHEBI:30616"/>
        <dbReference type="ChEBI" id="CHEBI:61977"/>
        <dbReference type="ChEBI" id="CHEBI:456216"/>
        <dbReference type="EC" id="2.7.11.1"/>
    </reaction>
</comment>
<evidence type="ECO:0000256" key="7">
    <source>
        <dbReference type="ARBA" id="ARBA00022777"/>
    </source>
</evidence>
<dbReference type="InterPro" id="IPR000719">
    <property type="entry name" value="Prot_kinase_dom"/>
</dbReference>
<dbReference type="PANTHER" id="PTHR48012:SF30">
    <property type="entry name" value="NON-SPECIFIC SERINE_THREONINE PROTEIN KINASE"/>
    <property type="match status" value="1"/>
</dbReference>
<sequence>MDSIGVSSLNPLDEYELIHRIGSGTYGDVFKARNIKTSVISAIKVIKLDPGEDMTCIQQEISMMKECSHRNIVAYFGSYLRNNKLWICMEYCGGGSLQDIYHVTGPLKEKQIAYICRETLQGLHHLHGSSKMHRDIKGANILLTERGDIKLADFGVAAEIDASLAKRKSFIGTPYWMAPEVAAVEKKGGYNELCDIWAMGITAIELAELQPPMFDLHPMRALRLLSKSSFQPPKLKEKSKWSVDFHSFVKMALTKNPRKRPTAEKLLQHPFMTQLLTRNLAIELLDMASNPDLQPTLTMDECDLDICAVFPDKIQSLARHLTAQRTLSEEQFEQVKFGPPLWKETDPCPDLGPYDDWSITEHDQNSPSLLECVEEALLERSLTIKRAPSAVLNLVEEGGSTRGHCQNTAQAGIAVCEEQWLGVSSSPSRAPPLSPEWSTLRRQVEDSRAECHGLPPTPKVHMGACFSKVFNGCPLKIHAAVTWVLPKTRDQHLILGAEEGVYTLNLNELHEDTMEKLLPQRCTWLYVMNNVLMSVSGKSSQLYAHSLLELFQRRRHLQKKQGHLSISTNRLSARINPRKFAISVKIPDTKGCRRCSVVRNPYTDSTFLCGVVPSGLVLLLWYEPLQKFMQLKHIEICLPEPLPIFELLVQETDELPQVCVGVRACVSGSQAPPSSQQLQFDIIHLTNAAHVPPDSTSLKAVQVTQLDRDTILITLERTVKVVTLQGLPSRETTSDLTFDFTIEALVCLQDSVLAFWKHGLVGRSLQSNEITQEITDESRIFQVLGTNRDIILQSTPTENPSAPSNLYILTGHESSY</sequence>
<protein>
    <recommendedName>
        <fullName evidence="9">Mitogen-activated protein kinase kinase kinase kinase</fullName>
        <ecNumber evidence="9">2.7.11.1</ecNumber>
    </recommendedName>
</protein>
<feature type="active site" description="Proton acceptor" evidence="10">
    <location>
        <position position="135"/>
    </location>
</feature>
<evidence type="ECO:0000256" key="6">
    <source>
        <dbReference type="ARBA" id="ARBA00022741"/>
    </source>
</evidence>
<comment type="cofactor">
    <cofactor evidence="1 9">
        <name>Mg(2+)</name>
        <dbReference type="ChEBI" id="CHEBI:18420"/>
    </cofactor>
</comment>
<dbReference type="InterPro" id="IPR021160">
    <property type="entry name" value="MAPKKKK"/>
</dbReference>
<comment type="function">
    <text evidence="9">Serine/threonine kinase that plays a role in the response to environmental stress. Appears to act upstream of the JUN N-terminal pathway.</text>
</comment>
<gene>
    <name evidence="15" type="ORF">AAFF_G00312320</name>
</gene>
<evidence type="ECO:0000256" key="1">
    <source>
        <dbReference type="ARBA" id="ARBA00001946"/>
    </source>
</evidence>
<dbReference type="GO" id="GO:0005737">
    <property type="term" value="C:cytoplasm"/>
    <property type="evidence" value="ECO:0007669"/>
    <property type="project" value="TreeGrafter"/>
</dbReference>
<comment type="catalytic activity">
    <reaction evidence="9">
        <text>L-seryl-[protein] + ATP = O-phospho-L-seryl-[protein] + ADP + H(+)</text>
        <dbReference type="Rhea" id="RHEA:17989"/>
        <dbReference type="Rhea" id="RHEA-COMP:9863"/>
        <dbReference type="Rhea" id="RHEA-COMP:11604"/>
        <dbReference type="ChEBI" id="CHEBI:15378"/>
        <dbReference type="ChEBI" id="CHEBI:29999"/>
        <dbReference type="ChEBI" id="CHEBI:30616"/>
        <dbReference type="ChEBI" id="CHEBI:83421"/>
        <dbReference type="ChEBI" id="CHEBI:456216"/>
        <dbReference type="EC" id="2.7.11.1"/>
    </reaction>
</comment>
<evidence type="ECO:0000256" key="9">
    <source>
        <dbReference type="PIRNR" id="PIRNR038172"/>
    </source>
</evidence>
<dbReference type="GO" id="GO:0005524">
    <property type="term" value="F:ATP binding"/>
    <property type="evidence" value="ECO:0007669"/>
    <property type="project" value="UniProtKB-UniRule"/>
</dbReference>
<evidence type="ECO:0000256" key="5">
    <source>
        <dbReference type="ARBA" id="ARBA00022679"/>
    </source>
</evidence>
<evidence type="ECO:0000313" key="15">
    <source>
        <dbReference type="EMBL" id="KAJ8405795.1"/>
    </source>
</evidence>
<dbReference type="FunFam" id="1.10.510.10:FF:000031">
    <property type="entry name" value="Mitogen-activated protein kinase kinase kinase kinase"/>
    <property type="match status" value="1"/>
</dbReference>
<evidence type="ECO:0000259" key="13">
    <source>
        <dbReference type="PROSITE" id="PS50011"/>
    </source>
</evidence>
<feature type="domain" description="CNH" evidence="14">
    <location>
        <begin position="474"/>
        <end position="789"/>
    </location>
</feature>
<dbReference type="SUPFAM" id="SSF56112">
    <property type="entry name" value="Protein kinase-like (PK-like)"/>
    <property type="match status" value="1"/>
</dbReference>
<evidence type="ECO:0000256" key="4">
    <source>
        <dbReference type="ARBA" id="ARBA00022553"/>
    </source>
</evidence>
<dbReference type="PANTHER" id="PTHR48012">
    <property type="entry name" value="STERILE20-LIKE KINASE, ISOFORM B-RELATED"/>
    <property type="match status" value="1"/>
</dbReference>
<dbReference type="CDD" id="cd06613">
    <property type="entry name" value="STKc_MAP4K3_like"/>
    <property type="match status" value="1"/>
</dbReference>
<evidence type="ECO:0000256" key="10">
    <source>
        <dbReference type="PIRSR" id="PIRSR038172-1"/>
    </source>
</evidence>
<keyword evidence="4" id="KW-0597">Phosphoprotein</keyword>
<comment type="caution">
    <text evidence="15">The sequence shown here is derived from an EMBL/GenBank/DDBJ whole genome shotgun (WGS) entry which is preliminary data.</text>
</comment>
<keyword evidence="3 9" id="KW-0723">Serine/threonine-protein kinase</keyword>
<dbReference type="SMART" id="SM00220">
    <property type="entry name" value="S_TKc"/>
    <property type="match status" value="1"/>
</dbReference>
<evidence type="ECO:0000256" key="2">
    <source>
        <dbReference type="ARBA" id="ARBA00008874"/>
    </source>
</evidence>
<feature type="domain" description="Protein kinase" evidence="13">
    <location>
        <begin position="15"/>
        <end position="272"/>
    </location>
</feature>
<proteinExistence type="inferred from homology"/>
<evidence type="ECO:0000256" key="11">
    <source>
        <dbReference type="PIRSR" id="PIRSR038172-2"/>
    </source>
</evidence>
<dbReference type="EMBL" id="JAINUG010000046">
    <property type="protein sequence ID" value="KAJ8405795.1"/>
    <property type="molecule type" value="Genomic_DNA"/>
</dbReference>
<dbReference type="InterPro" id="IPR001180">
    <property type="entry name" value="CNH_dom"/>
</dbReference>
<dbReference type="Pfam" id="PF00069">
    <property type="entry name" value="Pkinase"/>
    <property type="match status" value="1"/>
</dbReference>
<keyword evidence="8 9" id="KW-0067">ATP-binding</keyword>
<organism evidence="15 16">
    <name type="scientific">Aldrovandia affinis</name>
    <dbReference type="NCBI Taxonomy" id="143900"/>
    <lineage>
        <taxon>Eukaryota</taxon>
        <taxon>Metazoa</taxon>
        <taxon>Chordata</taxon>
        <taxon>Craniata</taxon>
        <taxon>Vertebrata</taxon>
        <taxon>Euteleostomi</taxon>
        <taxon>Actinopterygii</taxon>
        <taxon>Neopterygii</taxon>
        <taxon>Teleostei</taxon>
        <taxon>Notacanthiformes</taxon>
        <taxon>Halosauridae</taxon>
        <taxon>Aldrovandia</taxon>
    </lineage>
</organism>
<dbReference type="PROSITE" id="PS50011">
    <property type="entry name" value="PROTEIN_KINASE_DOM"/>
    <property type="match status" value="1"/>
</dbReference>
<dbReference type="Pfam" id="PF00780">
    <property type="entry name" value="CNH"/>
    <property type="match status" value="1"/>
</dbReference>
<dbReference type="InterPro" id="IPR050629">
    <property type="entry name" value="STE20/SPS1-PAK"/>
</dbReference>
<feature type="binding site" evidence="11">
    <location>
        <begin position="21"/>
        <end position="29"/>
    </location>
    <ligand>
        <name>ATP</name>
        <dbReference type="ChEBI" id="CHEBI:30616"/>
    </ligand>
</feature>
<evidence type="ECO:0000313" key="16">
    <source>
        <dbReference type="Proteomes" id="UP001221898"/>
    </source>
</evidence>
<dbReference type="PIRSF" id="PIRSF038172">
    <property type="entry name" value="MAPKKKK"/>
    <property type="match status" value="1"/>
</dbReference>
<reference evidence="15" key="1">
    <citation type="journal article" date="2023" name="Science">
        <title>Genome structures resolve the early diversification of teleost fishes.</title>
        <authorList>
            <person name="Parey E."/>
            <person name="Louis A."/>
            <person name="Montfort J."/>
            <person name="Bouchez O."/>
            <person name="Roques C."/>
            <person name="Iampietro C."/>
            <person name="Lluch J."/>
            <person name="Castinel A."/>
            <person name="Donnadieu C."/>
            <person name="Desvignes T."/>
            <person name="Floi Bucao C."/>
            <person name="Jouanno E."/>
            <person name="Wen M."/>
            <person name="Mejri S."/>
            <person name="Dirks R."/>
            <person name="Jansen H."/>
            <person name="Henkel C."/>
            <person name="Chen W.J."/>
            <person name="Zahm M."/>
            <person name="Cabau C."/>
            <person name="Klopp C."/>
            <person name="Thompson A.W."/>
            <person name="Robinson-Rechavi M."/>
            <person name="Braasch I."/>
            <person name="Lecointre G."/>
            <person name="Bobe J."/>
            <person name="Postlethwait J.H."/>
            <person name="Berthelot C."/>
            <person name="Roest Crollius H."/>
            <person name="Guiguen Y."/>
        </authorList>
    </citation>
    <scope>NUCLEOTIDE SEQUENCE</scope>
    <source>
        <strain evidence="15">NC1722</strain>
    </source>
</reference>
<feature type="binding site" evidence="11 12">
    <location>
        <position position="44"/>
    </location>
    <ligand>
        <name>ATP</name>
        <dbReference type="ChEBI" id="CHEBI:30616"/>
    </ligand>
</feature>
<dbReference type="InterPro" id="IPR017441">
    <property type="entry name" value="Protein_kinase_ATP_BS"/>
</dbReference>
<accession>A0AAD7WQY9</accession>
<evidence type="ECO:0000256" key="8">
    <source>
        <dbReference type="ARBA" id="ARBA00022840"/>
    </source>
</evidence>
<evidence type="ECO:0000256" key="3">
    <source>
        <dbReference type="ARBA" id="ARBA00022527"/>
    </source>
</evidence>
<dbReference type="AlphaFoldDB" id="A0AAD7WQY9"/>
<evidence type="ECO:0000259" key="14">
    <source>
        <dbReference type="PROSITE" id="PS50219"/>
    </source>
</evidence>
<dbReference type="Proteomes" id="UP001221898">
    <property type="component" value="Unassembled WGS sequence"/>
</dbReference>
<dbReference type="PROSITE" id="PS50219">
    <property type="entry name" value="CNH"/>
    <property type="match status" value="1"/>
</dbReference>
<name>A0AAD7WQY9_9TELE</name>
<evidence type="ECO:0000256" key="12">
    <source>
        <dbReference type="PROSITE-ProRule" id="PRU10141"/>
    </source>
</evidence>